<accession>A0A8S1ME89</accession>
<organism evidence="2 3">
    <name type="scientific">Paramecium primaurelia</name>
    <dbReference type="NCBI Taxonomy" id="5886"/>
    <lineage>
        <taxon>Eukaryota</taxon>
        <taxon>Sar</taxon>
        <taxon>Alveolata</taxon>
        <taxon>Ciliophora</taxon>
        <taxon>Intramacronucleata</taxon>
        <taxon>Oligohymenophorea</taxon>
        <taxon>Peniculida</taxon>
        <taxon>Parameciidae</taxon>
        <taxon>Paramecium</taxon>
    </lineage>
</organism>
<feature type="region of interest" description="Disordered" evidence="1">
    <location>
        <begin position="1"/>
        <end position="23"/>
    </location>
</feature>
<protein>
    <submittedName>
        <fullName evidence="2">Uncharacterized protein</fullName>
    </submittedName>
</protein>
<comment type="caution">
    <text evidence="2">The sequence shown here is derived from an EMBL/GenBank/DDBJ whole genome shotgun (WGS) entry which is preliminary data.</text>
</comment>
<sequence>MQKTHYSSFSITSNSTDNSQNNASLKGKISSLESLMYEVADSVEIHRKEYQSLKQLKDEFESILSNKTEDMLKTLQNELIHLDDELKREVGYQLAENSRIQTQLTHLKGEKTALAIKLNELHLRISNLEVQVGNHEQN</sequence>
<name>A0A8S1ME89_PARPR</name>
<dbReference type="EMBL" id="CAJJDM010000060">
    <property type="protein sequence ID" value="CAD8077849.1"/>
    <property type="molecule type" value="Genomic_DNA"/>
</dbReference>
<evidence type="ECO:0000313" key="2">
    <source>
        <dbReference type="EMBL" id="CAD8077849.1"/>
    </source>
</evidence>
<gene>
    <name evidence="2" type="ORF">PPRIM_AZ9-3.1.T0590022</name>
</gene>
<dbReference type="Proteomes" id="UP000688137">
    <property type="component" value="Unassembled WGS sequence"/>
</dbReference>
<evidence type="ECO:0000313" key="3">
    <source>
        <dbReference type="Proteomes" id="UP000688137"/>
    </source>
</evidence>
<dbReference type="AlphaFoldDB" id="A0A8S1ME89"/>
<proteinExistence type="predicted"/>
<reference evidence="2" key="1">
    <citation type="submission" date="2021-01" db="EMBL/GenBank/DDBJ databases">
        <authorList>
            <consortium name="Genoscope - CEA"/>
            <person name="William W."/>
        </authorList>
    </citation>
    <scope>NUCLEOTIDE SEQUENCE</scope>
</reference>
<keyword evidence="3" id="KW-1185">Reference proteome</keyword>
<evidence type="ECO:0000256" key="1">
    <source>
        <dbReference type="SAM" id="MobiDB-lite"/>
    </source>
</evidence>